<dbReference type="Pfam" id="PF14289">
    <property type="entry name" value="DUF4369"/>
    <property type="match status" value="1"/>
</dbReference>
<comment type="subcellular location">
    <subcellularLocation>
        <location evidence="1">Cell envelope</location>
    </subcellularLocation>
</comment>
<accession>A0ABS7G9K9</accession>
<feature type="domain" description="Thioredoxin" evidence="6">
    <location>
        <begin position="227"/>
        <end position="367"/>
    </location>
</feature>
<gene>
    <name evidence="7" type="ORF">K1Y79_06525</name>
</gene>
<keyword evidence="5" id="KW-0732">Signal</keyword>
<keyword evidence="8" id="KW-1185">Reference proteome</keyword>
<comment type="caution">
    <text evidence="7">The sequence shown here is derived from an EMBL/GenBank/DDBJ whole genome shotgun (WGS) entry which is preliminary data.</text>
</comment>
<feature type="chain" id="PRO_5045324950" evidence="5">
    <location>
        <begin position="23"/>
        <end position="367"/>
    </location>
</feature>
<dbReference type="InterPro" id="IPR000866">
    <property type="entry name" value="AhpC/TSA"/>
</dbReference>
<dbReference type="PROSITE" id="PS51352">
    <property type="entry name" value="THIOREDOXIN_2"/>
    <property type="match status" value="1"/>
</dbReference>
<feature type="signal peptide" evidence="5">
    <location>
        <begin position="1"/>
        <end position="22"/>
    </location>
</feature>
<dbReference type="Gene3D" id="3.40.30.10">
    <property type="entry name" value="Glutaredoxin"/>
    <property type="match status" value="1"/>
</dbReference>
<dbReference type="PANTHER" id="PTHR42852">
    <property type="entry name" value="THIOL:DISULFIDE INTERCHANGE PROTEIN DSBE"/>
    <property type="match status" value="1"/>
</dbReference>
<dbReference type="RefSeq" id="WP_220249191.1">
    <property type="nucleotide sequence ID" value="NZ_JAICCF010000001.1"/>
</dbReference>
<keyword evidence="3" id="KW-1015">Disulfide bond</keyword>
<proteinExistence type="predicted"/>
<evidence type="ECO:0000256" key="5">
    <source>
        <dbReference type="SAM" id="SignalP"/>
    </source>
</evidence>
<keyword evidence="4" id="KW-0676">Redox-active center</keyword>
<dbReference type="EMBL" id="JAICCF010000001">
    <property type="protein sequence ID" value="MBW8683985.1"/>
    <property type="molecule type" value="Genomic_DNA"/>
</dbReference>
<evidence type="ECO:0000256" key="1">
    <source>
        <dbReference type="ARBA" id="ARBA00004196"/>
    </source>
</evidence>
<keyword evidence="2" id="KW-0201">Cytochrome c-type biogenesis</keyword>
<dbReference type="Pfam" id="PF00578">
    <property type="entry name" value="AhpC-TSA"/>
    <property type="match status" value="1"/>
</dbReference>
<sequence>MNIVLKRSLLALSLLLPALLNAQKNNFRLTGEFKNTLPQAKVYFALVLENDSLALDSTEMINGRFVIEGKVDNPTEALLAITKTPDGKAYDKGRLFIEPGDILIKSDGPLAEAIFPGSKINDEYKAMKADAAIIERVMDSINAHYSSEEVRQQVYVQLRDQENQQAAAFIGQYPESYFSLSALEHLLTQRVLTPAQGESLFGKLANNYKNTKKAKKLEAYIGKGKRVALGVAAPDFTSHDANGNQVTLSAFKGKYVLLEFWASWCKPCRAESPYLIAAYNKYKNANFTILSVSLDAEGDKEAWLKAIEKDGTSAWTHVSSLKRFQDNAAKLYMVPYIPYNVLIDPSGKIIAKELRGEALAATLEKIL</sequence>
<dbReference type="InterPro" id="IPR036249">
    <property type="entry name" value="Thioredoxin-like_sf"/>
</dbReference>
<protein>
    <submittedName>
        <fullName evidence="7">AhpC/TSA family protein</fullName>
    </submittedName>
</protein>
<evidence type="ECO:0000256" key="2">
    <source>
        <dbReference type="ARBA" id="ARBA00022748"/>
    </source>
</evidence>
<dbReference type="InterPro" id="IPR050553">
    <property type="entry name" value="Thioredoxin_ResA/DsbE_sf"/>
</dbReference>
<dbReference type="CDD" id="cd02966">
    <property type="entry name" value="TlpA_like_family"/>
    <property type="match status" value="1"/>
</dbReference>
<name>A0ABS7G9K9_9BACT</name>
<evidence type="ECO:0000256" key="3">
    <source>
        <dbReference type="ARBA" id="ARBA00023157"/>
    </source>
</evidence>
<dbReference type="InterPro" id="IPR013766">
    <property type="entry name" value="Thioredoxin_domain"/>
</dbReference>
<dbReference type="SUPFAM" id="SSF52833">
    <property type="entry name" value="Thioredoxin-like"/>
    <property type="match status" value="1"/>
</dbReference>
<evidence type="ECO:0000256" key="4">
    <source>
        <dbReference type="ARBA" id="ARBA00023284"/>
    </source>
</evidence>
<evidence type="ECO:0000313" key="7">
    <source>
        <dbReference type="EMBL" id="MBW8683985.1"/>
    </source>
</evidence>
<dbReference type="InterPro" id="IPR025380">
    <property type="entry name" value="DUF4369"/>
</dbReference>
<evidence type="ECO:0000259" key="6">
    <source>
        <dbReference type="PROSITE" id="PS51352"/>
    </source>
</evidence>
<dbReference type="Proteomes" id="UP000812961">
    <property type="component" value="Unassembled WGS sequence"/>
</dbReference>
<dbReference type="PANTHER" id="PTHR42852:SF6">
    <property type="entry name" value="THIOL:DISULFIDE INTERCHANGE PROTEIN DSBE"/>
    <property type="match status" value="1"/>
</dbReference>
<evidence type="ECO:0000313" key="8">
    <source>
        <dbReference type="Proteomes" id="UP000812961"/>
    </source>
</evidence>
<reference evidence="7 8" key="1">
    <citation type="submission" date="2021-08" db="EMBL/GenBank/DDBJ databases">
        <title>The genome sequence of Chitinophaga sp. B61.</title>
        <authorList>
            <person name="Zhang X."/>
        </authorList>
    </citation>
    <scope>NUCLEOTIDE SEQUENCE [LARGE SCALE GENOMIC DNA]</scope>
    <source>
        <strain evidence="7 8">B61</strain>
    </source>
</reference>
<organism evidence="7 8">
    <name type="scientific">Chitinophaga rhizophila</name>
    <dbReference type="NCBI Taxonomy" id="2866212"/>
    <lineage>
        <taxon>Bacteria</taxon>
        <taxon>Pseudomonadati</taxon>
        <taxon>Bacteroidota</taxon>
        <taxon>Chitinophagia</taxon>
        <taxon>Chitinophagales</taxon>
        <taxon>Chitinophagaceae</taxon>
        <taxon>Chitinophaga</taxon>
    </lineage>
</organism>